<evidence type="ECO:0000256" key="3">
    <source>
        <dbReference type="SAM" id="MobiDB-lite"/>
    </source>
</evidence>
<sequence length="465" mass="49444">MKPWKKIAIGAGVVVLLAIIVGFTVHQSSKNVVTVQTGKVQRQDLATVVSASGEIKPKTYVNIGANAYGKITHLYVKEGDQVKRGQLLAQIDNVQSAADVSANQASVQAAETDAIAADAALKTSQADLLRAQADYDRNKLDWERAQNLFQGGLISKSDFDSRQNAWATADSGLVQAQARVAQAKAQNDSAYKHLAQARANLTRVNDVLQKATYAAPYDGVVTNLPVREGESVVVGIQNALGSTLMTIADMSVITAEVKVDETDIVNVHLGQPAEVTIDAIPGKTFHGKVSEIGDNAIVRSSGVSTSQQATTSEEAKDFKVVVTLTDPPKDLRPGLSTTAKITTATRSNALSVPIQALTLRTKEQVEQQNNPPGSVHAAAPAAKEVASKPKKDDETQGVFVIRNKKAMFVPVTTGITGTTDIEVLDGLKEGDEVITGSYKVLRSLRPGSSVKIDNSVPKKEEEESS</sequence>
<dbReference type="InterPro" id="IPR050465">
    <property type="entry name" value="UPF0194_transport"/>
</dbReference>
<dbReference type="Pfam" id="PF25876">
    <property type="entry name" value="HH_MFP_RND"/>
    <property type="match status" value="1"/>
</dbReference>
<reference evidence="8" key="1">
    <citation type="submission" date="2018-02" db="EMBL/GenBank/DDBJ databases">
        <authorList>
            <person name="Hausmann B."/>
        </authorList>
    </citation>
    <scope>NUCLEOTIDE SEQUENCE [LARGE SCALE GENOMIC DNA]</scope>
    <source>
        <strain evidence="8">Peat soil MAG SbA1</strain>
    </source>
</reference>
<keyword evidence="2" id="KW-0175">Coiled coil</keyword>
<dbReference type="InterPro" id="IPR058625">
    <property type="entry name" value="MdtA-like_BSH"/>
</dbReference>
<accession>A0A2U3JV62</accession>
<gene>
    <name evidence="7" type="ORF">SBA1_10010</name>
</gene>
<protein>
    <submittedName>
        <fullName evidence="7">Secretion protein HlyD</fullName>
    </submittedName>
</protein>
<dbReference type="GO" id="GO:0030313">
    <property type="term" value="C:cell envelope"/>
    <property type="evidence" value="ECO:0007669"/>
    <property type="project" value="UniProtKB-SubCell"/>
</dbReference>
<evidence type="ECO:0000256" key="1">
    <source>
        <dbReference type="ARBA" id="ARBA00004196"/>
    </source>
</evidence>
<dbReference type="SUPFAM" id="SSF111369">
    <property type="entry name" value="HlyD-like secretion proteins"/>
    <property type="match status" value="2"/>
</dbReference>
<evidence type="ECO:0000259" key="6">
    <source>
        <dbReference type="Pfam" id="PF25990"/>
    </source>
</evidence>
<organism evidence="7 8">
    <name type="scientific">Candidatus Sulfotelmatobacter kueseliae</name>
    <dbReference type="NCBI Taxonomy" id="2042962"/>
    <lineage>
        <taxon>Bacteria</taxon>
        <taxon>Pseudomonadati</taxon>
        <taxon>Acidobacteriota</taxon>
        <taxon>Terriglobia</taxon>
        <taxon>Terriglobales</taxon>
        <taxon>Candidatus Korobacteraceae</taxon>
        <taxon>Candidatus Sulfotelmatobacter</taxon>
    </lineage>
</organism>
<dbReference type="AlphaFoldDB" id="A0A2U3JV62"/>
<dbReference type="InterPro" id="IPR058624">
    <property type="entry name" value="MdtA-like_HH"/>
</dbReference>
<dbReference type="PANTHER" id="PTHR32347:SF14">
    <property type="entry name" value="EFFLUX SYSTEM COMPONENT YKNX-RELATED"/>
    <property type="match status" value="1"/>
</dbReference>
<evidence type="ECO:0000256" key="2">
    <source>
        <dbReference type="ARBA" id="ARBA00023054"/>
    </source>
</evidence>
<proteinExistence type="predicted"/>
<dbReference type="Proteomes" id="UP000238701">
    <property type="component" value="Unassembled WGS sequence"/>
</dbReference>
<feature type="domain" description="Multidrug resistance protein MdtA-like barrel-sandwich hybrid" evidence="5">
    <location>
        <begin position="61"/>
        <end position="238"/>
    </location>
</feature>
<evidence type="ECO:0000259" key="5">
    <source>
        <dbReference type="Pfam" id="PF25917"/>
    </source>
</evidence>
<comment type="subcellular location">
    <subcellularLocation>
        <location evidence="1">Cell envelope</location>
    </subcellularLocation>
</comment>
<dbReference type="InterPro" id="IPR058636">
    <property type="entry name" value="Beta-barrel_YknX"/>
</dbReference>
<dbReference type="Gene3D" id="2.40.30.170">
    <property type="match status" value="1"/>
</dbReference>
<feature type="domain" description="Multidrug resistance protein MdtA-like alpha-helical hairpin" evidence="4">
    <location>
        <begin position="121"/>
        <end position="186"/>
    </location>
</feature>
<feature type="compositionally biased region" description="Basic and acidic residues" evidence="3">
    <location>
        <begin position="385"/>
        <end position="394"/>
    </location>
</feature>
<dbReference type="Pfam" id="PF25990">
    <property type="entry name" value="Beta-barrel_YknX"/>
    <property type="match status" value="1"/>
</dbReference>
<evidence type="ECO:0000313" key="7">
    <source>
        <dbReference type="EMBL" id="SPF31287.1"/>
    </source>
</evidence>
<feature type="domain" description="YknX-like beta-barrel" evidence="6">
    <location>
        <begin position="255"/>
        <end position="341"/>
    </location>
</feature>
<dbReference type="PANTHER" id="PTHR32347">
    <property type="entry name" value="EFFLUX SYSTEM COMPONENT YKNX-RELATED"/>
    <property type="match status" value="1"/>
</dbReference>
<dbReference type="EMBL" id="OMOD01000001">
    <property type="protein sequence ID" value="SPF31287.1"/>
    <property type="molecule type" value="Genomic_DNA"/>
</dbReference>
<evidence type="ECO:0000259" key="4">
    <source>
        <dbReference type="Pfam" id="PF25876"/>
    </source>
</evidence>
<dbReference type="OrthoDB" id="9809068at2"/>
<dbReference type="Pfam" id="PF25917">
    <property type="entry name" value="BSH_RND"/>
    <property type="match status" value="1"/>
</dbReference>
<feature type="region of interest" description="Disordered" evidence="3">
    <location>
        <begin position="364"/>
        <end position="394"/>
    </location>
</feature>
<dbReference type="Gene3D" id="2.40.50.100">
    <property type="match status" value="1"/>
</dbReference>
<name>A0A2U3JV62_9BACT</name>
<dbReference type="Gene3D" id="2.40.420.20">
    <property type="match status" value="1"/>
</dbReference>
<evidence type="ECO:0000313" key="8">
    <source>
        <dbReference type="Proteomes" id="UP000238701"/>
    </source>
</evidence>
<dbReference type="Gene3D" id="1.10.287.470">
    <property type="entry name" value="Helix hairpin bin"/>
    <property type="match status" value="2"/>
</dbReference>